<dbReference type="AlphaFoldDB" id="A0A7W9AL86"/>
<dbReference type="NCBIfam" id="TIGR01552">
    <property type="entry name" value="phd_fam"/>
    <property type="match status" value="1"/>
</dbReference>
<dbReference type="InterPro" id="IPR036165">
    <property type="entry name" value="YefM-like_sf"/>
</dbReference>
<accession>A0A7W9AL86</accession>
<dbReference type="EMBL" id="JACIJC010000006">
    <property type="protein sequence ID" value="MBB5687598.1"/>
    <property type="molecule type" value="Genomic_DNA"/>
</dbReference>
<dbReference type="InterPro" id="IPR006442">
    <property type="entry name" value="Antitoxin_Phd/YefM"/>
</dbReference>
<dbReference type="Pfam" id="PF02604">
    <property type="entry name" value="PhdYeFM_antitox"/>
    <property type="match status" value="1"/>
</dbReference>
<name>A0A7W9AL86_9SPHN</name>
<comment type="function">
    <text evidence="2">Antitoxin component of a type II toxin-antitoxin (TA) system.</text>
</comment>
<proteinExistence type="inferred from homology"/>
<comment type="similarity">
    <text evidence="1 2">Belongs to the phD/YefM antitoxin family.</text>
</comment>
<dbReference type="SUPFAM" id="SSF143120">
    <property type="entry name" value="YefM-like"/>
    <property type="match status" value="1"/>
</dbReference>
<organism evidence="3 4">
    <name type="scientific">Sphingobium boeckii</name>
    <dbReference type="NCBI Taxonomy" id="1082345"/>
    <lineage>
        <taxon>Bacteria</taxon>
        <taxon>Pseudomonadati</taxon>
        <taxon>Pseudomonadota</taxon>
        <taxon>Alphaproteobacteria</taxon>
        <taxon>Sphingomonadales</taxon>
        <taxon>Sphingomonadaceae</taxon>
        <taxon>Sphingobium</taxon>
    </lineage>
</organism>
<comment type="caution">
    <text evidence="3">The sequence shown here is derived from an EMBL/GenBank/DDBJ whole genome shotgun (WGS) entry which is preliminary data.</text>
</comment>
<dbReference type="Proteomes" id="UP000549617">
    <property type="component" value="Unassembled WGS sequence"/>
</dbReference>
<evidence type="ECO:0000313" key="3">
    <source>
        <dbReference type="EMBL" id="MBB5687598.1"/>
    </source>
</evidence>
<evidence type="ECO:0000256" key="2">
    <source>
        <dbReference type="RuleBase" id="RU362080"/>
    </source>
</evidence>
<sequence length="86" mass="9566">MEMSIRDAKARFSEAIATAERGESVIITKHGRPVAQINPPPVKKGLNFEAADAYLKEVGWKYQGEGWPAHFDDPAFSRHVLGLDDE</sequence>
<gene>
    <name evidence="3" type="ORF">FHS49_003640</name>
</gene>
<dbReference type="Gene3D" id="3.40.1620.10">
    <property type="entry name" value="YefM-like domain"/>
    <property type="match status" value="1"/>
</dbReference>
<dbReference type="RefSeq" id="WP_184021558.1">
    <property type="nucleotide sequence ID" value="NZ_JACIJC010000006.1"/>
</dbReference>
<evidence type="ECO:0000256" key="1">
    <source>
        <dbReference type="ARBA" id="ARBA00009981"/>
    </source>
</evidence>
<reference evidence="3 4" key="1">
    <citation type="submission" date="2020-08" db="EMBL/GenBank/DDBJ databases">
        <title>Genomic Encyclopedia of Type Strains, Phase IV (KMG-IV): sequencing the most valuable type-strain genomes for metagenomic binning, comparative biology and taxonomic classification.</title>
        <authorList>
            <person name="Goeker M."/>
        </authorList>
    </citation>
    <scope>NUCLEOTIDE SEQUENCE [LARGE SCALE GENOMIC DNA]</scope>
    <source>
        <strain evidence="3 4">DSM 25079</strain>
    </source>
</reference>
<keyword evidence="4" id="KW-1185">Reference proteome</keyword>
<evidence type="ECO:0000313" key="4">
    <source>
        <dbReference type="Proteomes" id="UP000549617"/>
    </source>
</evidence>
<protein>
    <recommendedName>
        <fullName evidence="2">Antitoxin</fullName>
    </recommendedName>
</protein>